<keyword evidence="1" id="KW-0732">Signal</keyword>
<comment type="caution">
    <text evidence="3">The sequence shown here is derived from an EMBL/GenBank/DDBJ whole genome shotgun (WGS) entry which is preliminary data.</text>
</comment>
<dbReference type="InterPro" id="IPR002491">
    <property type="entry name" value="ABC_transptr_periplasmic_BD"/>
</dbReference>
<dbReference type="RefSeq" id="WP_310826791.1">
    <property type="nucleotide sequence ID" value="NZ_JAQGEC010000014.1"/>
</dbReference>
<gene>
    <name evidence="3" type="ORF">O7047_15335</name>
</gene>
<feature type="domain" description="Fe/B12 periplasmic-binding" evidence="2">
    <location>
        <begin position="27"/>
        <end position="292"/>
    </location>
</feature>
<organism evidence="3 4">
    <name type="scientific">Pseudenterobacter timonensis</name>
    <dbReference type="NCBI Taxonomy" id="1755099"/>
    <lineage>
        <taxon>Bacteria</taxon>
        <taxon>Pseudomonadati</taxon>
        <taxon>Pseudomonadota</taxon>
        <taxon>Gammaproteobacteria</taxon>
        <taxon>Enterobacterales</taxon>
        <taxon>Enterobacteriaceae</taxon>
        <taxon>Pseudenterobacter</taxon>
    </lineage>
</organism>
<feature type="chain" id="PRO_5041996275" evidence="1">
    <location>
        <begin position="19"/>
        <end position="326"/>
    </location>
</feature>
<dbReference type="Gene3D" id="1.20.58.2180">
    <property type="match status" value="1"/>
</dbReference>
<evidence type="ECO:0000256" key="1">
    <source>
        <dbReference type="SAM" id="SignalP"/>
    </source>
</evidence>
<evidence type="ECO:0000313" key="3">
    <source>
        <dbReference type="EMBL" id="MDR9891594.1"/>
    </source>
</evidence>
<dbReference type="PROSITE" id="PS50983">
    <property type="entry name" value="FE_B12_PBP"/>
    <property type="match status" value="1"/>
</dbReference>
<dbReference type="CDD" id="cd01142">
    <property type="entry name" value="TroA_e"/>
    <property type="match status" value="1"/>
</dbReference>
<proteinExistence type="predicted"/>
<dbReference type="PANTHER" id="PTHR30535:SF34">
    <property type="entry name" value="MOLYBDATE-BINDING PROTEIN MOLA"/>
    <property type="match status" value="1"/>
</dbReference>
<protein>
    <submittedName>
        <fullName evidence="3">ABC transporter substrate-binding protein</fullName>
    </submittedName>
</protein>
<name>A0AAE4IW05_9ENTR</name>
<dbReference type="AlphaFoldDB" id="A0AAE4IW05"/>
<dbReference type="SUPFAM" id="SSF53807">
    <property type="entry name" value="Helical backbone' metal receptor"/>
    <property type="match status" value="1"/>
</dbReference>
<dbReference type="EMBL" id="JAQGEC010000014">
    <property type="protein sequence ID" value="MDR9891594.1"/>
    <property type="molecule type" value="Genomic_DNA"/>
</dbReference>
<feature type="signal peptide" evidence="1">
    <location>
        <begin position="1"/>
        <end position="18"/>
    </location>
</feature>
<sequence>MRNKILLLLLLVSGFAPAANIPPQPVRVATPWPAQNALIAMLGYGKNIVGTSIIAQRIPLFRQILPSIITTPVISMNGSHEVNPEQILGLNAQLLFVPKSMPVPQEQMLENAGVRVVALKANSMQAMVDRVLATGQALGPDALQKAQAYQRYFQHNVERVSHGLAGLPEREKVKVYHAMRNPLMTSGRPSLNQDWMDLAGAKNIAADWFRDKRNGSGEVPLEKIVKADPEVIIAMNRRDAETIMHSPQWQSVSAVKHHRVYVNPQGMFWWCRETSEEALQFVWLAKILYPGRFNDLDIRKETWTFYHDFFGVSLSETQINHILHPL</sequence>
<evidence type="ECO:0000259" key="2">
    <source>
        <dbReference type="PROSITE" id="PS50983"/>
    </source>
</evidence>
<reference evidence="3" key="1">
    <citation type="submission" date="2022-12" db="EMBL/GenBank/DDBJ databases">
        <title>NDM-1 containing novel ST 2018 Pseudenterobacter timonensis.</title>
        <authorList>
            <person name="Halder G."/>
            <person name="Mandal S."/>
            <person name="Dutta S."/>
        </authorList>
    </citation>
    <scope>NUCLEOTIDE SEQUENCE</scope>
    <source>
        <strain evidence="3">CNCI147</strain>
    </source>
</reference>
<dbReference type="PANTHER" id="PTHR30535">
    <property type="entry name" value="VITAMIN B12-BINDING PROTEIN"/>
    <property type="match status" value="1"/>
</dbReference>
<dbReference type="Proteomes" id="UP001248822">
    <property type="component" value="Unassembled WGS sequence"/>
</dbReference>
<evidence type="ECO:0000313" key="4">
    <source>
        <dbReference type="Proteomes" id="UP001248822"/>
    </source>
</evidence>
<dbReference type="InterPro" id="IPR050902">
    <property type="entry name" value="ABC_Transporter_SBP"/>
</dbReference>
<accession>A0AAE4IW05</accession>
<dbReference type="Gene3D" id="3.40.50.1980">
    <property type="entry name" value="Nitrogenase molybdenum iron protein domain"/>
    <property type="match status" value="2"/>
</dbReference>
<dbReference type="Pfam" id="PF01497">
    <property type="entry name" value="Peripla_BP_2"/>
    <property type="match status" value="1"/>
</dbReference>